<proteinExistence type="predicted"/>
<reference evidence="3" key="1">
    <citation type="submission" date="2017-06" db="EMBL/GenBank/DDBJ databases">
        <authorList>
            <person name="Varghese N."/>
            <person name="Submissions S."/>
        </authorList>
    </citation>
    <scope>NUCLEOTIDE SEQUENCE [LARGE SCALE GENOMIC DNA]</scope>
    <source>
        <strain evidence="3">DSM 27993</strain>
    </source>
</reference>
<keyword evidence="1" id="KW-0472">Membrane</keyword>
<keyword evidence="1" id="KW-0812">Transmembrane</keyword>
<keyword evidence="1" id="KW-1133">Transmembrane helix</keyword>
<dbReference type="AlphaFoldDB" id="A0A238VGA2"/>
<name>A0A238VGA2_9FLAO</name>
<gene>
    <name evidence="2" type="ORF">SAMN04488111_0435</name>
</gene>
<keyword evidence="3" id="KW-1185">Reference proteome</keyword>
<dbReference type="Proteomes" id="UP000198412">
    <property type="component" value="Unassembled WGS sequence"/>
</dbReference>
<evidence type="ECO:0000256" key="1">
    <source>
        <dbReference type="SAM" id="Phobius"/>
    </source>
</evidence>
<feature type="transmembrane region" description="Helical" evidence="1">
    <location>
        <begin position="17"/>
        <end position="38"/>
    </location>
</feature>
<evidence type="ECO:0008006" key="4">
    <source>
        <dbReference type="Google" id="ProtNLM"/>
    </source>
</evidence>
<accession>A0A238VGA2</accession>
<evidence type="ECO:0000313" key="2">
    <source>
        <dbReference type="EMBL" id="SNR33286.1"/>
    </source>
</evidence>
<protein>
    <recommendedName>
        <fullName evidence="4">Cbb3-type cytochrome oxidase component FixQ</fullName>
    </recommendedName>
</protein>
<sequence length="66" mass="7732">MLKFIKHNLEGIDGVEIYPIISLLLFFTVFITMIIFVYKLPKKSIEEVSQLPLDQDTNIKENSHHE</sequence>
<dbReference type="EMBL" id="FZNX01000001">
    <property type="protein sequence ID" value="SNR33286.1"/>
    <property type="molecule type" value="Genomic_DNA"/>
</dbReference>
<organism evidence="2 3">
    <name type="scientific">Lutibacter flavus</name>
    <dbReference type="NCBI Taxonomy" id="691689"/>
    <lineage>
        <taxon>Bacteria</taxon>
        <taxon>Pseudomonadati</taxon>
        <taxon>Bacteroidota</taxon>
        <taxon>Flavobacteriia</taxon>
        <taxon>Flavobacteriales</taxon>
        <taxon>Flavobacteriaceae</taxon>
        <taxon>Lutibacter</taxon>
    </lineage>
</organism>
<dbReference type="RefSeq" id="WP_089376777.1">
    <property type="nucleotide sequence ID" value="NZ_FZNX01000001.1"/>
</dbReference>
<evidence type="ECO:0000313" key="3">
    <source>
        <dbReference type="Proteomes" id="UP000198412"/>
    </source>
</evidence>